<evidence type="ECO:0000256" key="5">
    <source>
        <dbReference type="ARBA" id="ARBA00023125"/>
    </source>
</evidence>
<keyword evidence="4" id="KW-0805">Transcription regulation</keyword>
<evidence type="ECO:0000256" key="7">
    <source>
        <dbReference type="PIRSR" id="PIRSR602481-1"/>
    </source>
</evidence>
<dbReference type="GO" id="GO:1900376">
    <property type="term" value="P:regulation of secondary metabolite biosynthetic process"/>
    <property type="evidence" value="ECO:0007669"/>
    <property type="project" value="TreeGrafter"/>
</dbReference>
<dbReference type="Gene3D" id="3.30.1490.190">
    <property type="match status" value="1"/>
</dbReference>
<evidence type="ECO:0000256" key="6">
    <source>
        <dbReference type="ARBA" id="ARBA00023163"/>
    </source>
</evidence>
<gene>
    <name evidence="8" type="ORF">NS331_02160</name>
</gene>
<dbReference type="InterPro" id="IPR043135">
    <property type="entry name" value="Fur_C"/>
</dbReference>
<dbReference type="SUPFAM" id="SSF46785">
    <property type="entry name" value="Winged helix' DNA-binding domain"/>
    <property type="match status" value="1"/>
</dbReference>
<keyword evidence="6" id="KW-0804">Transcription</keyword>
<comment type="cofactor">
    <cofactor evidence="7">
        <name>Zn(2+)</name>
        <dbReference type="ChEBI" id="CHEBI:29105"/>
    </cofactor>
    <text evidence="7">Binds 1 zinc ion per subunit.</text>
</comment>
<comment type="caution">
    <text evidence="8">The sequence shown here is derived from an EMBL/GenBank/DDBJ whole genome shotgun (WGS) entry which is preliminary data.</text>
</comment>
<keyword evidence="2" id="KW-0678">Repressor</keyword>
<dbReference type="PANTHER" id="PTHR33202">
    <property type="entry name" value="ZINC UPTAKE REGULATION PROTEIN"/>
    <property type="match status" value="1"/>
</dbReference>
<evidence type="ECO:0000256" key="4">
    <source>
        <dbReference type="ARBA" id="ARBA00023015"/>
    </source>
</evidence>
<dbReference type="GO" id="GO:0000976">
    <property type="term" value="F:transcription cis-regulatory region binding"/>
    <property type="evidence" value="ECO:0007669"/>
    <property type="project" value="TreeGrafter"/>
</dbReference>
<feature type="binding site" evidence="7">
    <location>
        <position position="87"/>
    </location>
    <ligand>
        <name>Zn(2+)</name>
        <dbReference type="ChEBI" id="CHEBI:29105"/>
    </ligand>
</feature>
<feature type="binding site" evidence="7">
    <location>
        <position position="90"/>
    </location>
    <ligand>
        <name>Zn(2+)</name>
        <dbReference type="ChEBI" id="CHEBI:29105"/>
    </ligand>
</feature>
<evidence type="ECO:0000256" key="1">
    <source>
        <dbReference type="ARBA" id="ARBA00007957"/>
    </source>
</evidence>
<dbReference type="InterPro" id="IPR002481">
    <property type="entry name" value="FUR"/>
</dbReference>
<protein>
    <submittedName>
        <fullName evidence="8">Uncharacterized protein</fullName>
    </submittedName>
</protein>
<comment type="similarity">
    <text evidence="1">Belongs to the Fur family.</text>
</comment>
<dbReference type="InterPro" id="IPR036388">
    <property type="entry name" value="WH-like_DNA-bd_sf"/>
</dbReference>
<feature type="binding site" evidence="7">
    <location>
        <position position="134"/>
    </location>
    <ligand>
        <name>Zn(2+)</name>
        <dbReference type="ChEBI" id="CHEBI:29105"/>
    </ligand>
</feature>
<dbReference type="AlphaFoldDB" id="A0A147HBT7"/>
<sequence>MLHAHGLRVTRAAVSVLAVLSAQSAALTHEEVLATCRLASEAGFDRVTVYRVLDRLTQAGLADRLMGSDGVARFMLHDAQSSQLFECEACHRLQSLPEDAELQAVLERLSRSLRRRGMKPSESALRIRGTCADCRH</sequence>
<name>A0A147HBT7_9BURK</name>
<dbReference type="InterPro" id="IPR036390">
    <property type="entry name" value="WH_DNA-bd_sf"/>
</dbReference>
<dbReference type="PANTHER" id="PTHR33202:SF7">
    <property type="entry name" value="FERRIC UPTAKE REGULATION PROTEIN"/>
    <property type="match status" value="1"/>
</dbReference>
<keyword evidence="3 7" id="KW-0862">Zinc</keyword>
<reference evidence="8 9" key="1">
    <citation type="journal article" date="2016" name="Front. Microbiol.">
        <title>Genomic Resource of Rice Seed Associated Bacteria.</title>
        <authorList>
            <person name="Midha S."/>
            <person name="Bansal K."/>
            <person name="Sharma S."/>
            <person name="Kumar N."/>
            <person name="Patil P.P."/>
            <person name="Chaudhry V."/>
            <person name="Patil P.B."/>
        </authorList>
    </citation>
    <scope>NUCLEOTIDE SEQUENCE [LARGE SCALE GENOMIC DNA]</scope>
    <source>
        <strain evidence="8 9">NS331</strain>
    </source>
</reference>
<organism evidence="8 9">
    <name type="scientific">Pseudacidovorax intermedius</name>
    <dbReference type="NCBI Taxonomy" id="433924"/>
    <lineage>
        <taxon>Bacteria</taxon>
        <taxon>Pseudomonadati</taxon>
        <taxon>Pseudomonadota</taxon>
        <taxon>Betaproteobacteria</taxon>
        <taxon>Burkholderiales</taxon>
        <taxon>Comamonadaceae</taxon>
        <taxon>Pseudacidovorax</taxon>
    </lineage>
</organism>
<dbReference type="GO" id="GO:0045892">
    <property type="term" value="P:negative regulation of DNA-templated transcription"/>
    <property type="evidence" value="ECO:0007669"/>
    <property type="project" value="TreeGrafter"/>
</dbReference>
<feature type="binding site" evidence="7">
    <location>
        <position position="131"/>
    </location>
    <ligand>
        <name>Zn(2+)</name>
        <dbReference type="ChEBI" id="CHEBI:29105"/>
    </ligand>
</feature>
<dbReference type="Gene3D" id="1.10.10.10">
    <property type="entry name" value="Winged helix-like DNA-binding domain superfamily/Winged helix DNA-binding domain"/>
    <property type="match status" value="1"/>
</dbReference>
<dbReference type="Pfam" id="PF01475">
    <property type="entry name" value="FUR"/>
    <property type="match status" value="1"/>
</dbReference>
<dbReference type="GO" id="GO:0008270">
    <property type="term" value="F:zinc ion binding"/>
    <property type="evidence" value="ECO:0007669"/>
    <property type="project" value="TreeGrafter"/>
</dbReference>
<evidence type="ECO:0000256" key="3">
    <source>
        <dbReference type="ARBA" id="ARBA00022833"/>
    </source>
</evidence>
<evidence type="ECO:0000256" key="2">
    <source>
        <dbReference type="ARBA" id="ARBA00022491"/>
    </source>
</evidence>
<keyword evidence="7" id="KW-0479">Metal-binding</keyword>
<evidence type="ECO:0000313" key="8">
    <source>
        <dbReference type="EMBL" id="KTT27375.1"/>
    </source>
</evidence>
<proteinExistence type="inferred from homology"/>
<evidence type="ECO:0000313" key="9">
    <source>
        <dbReference type="Proteomes" id="UP000072741"/>
    </source>
</evidence>
<accession>A0A147HBT7</accession>
<dbReference type="EMBL" id="LDSL01000017">
    <property type="protein sequence ID" value="KTT27375.1"/>
    <property type="molecule type" value="Genomic_DNA"/>
</dbReference>
<dbReference type="Proteomes" id="UP000072741">
    <property type="component" value="Unassembled WGS sequence"/>
</dbReference>
<dbReference type="GO" id="GO:0003700">
    <property type="term" value="F:DNA-binding transcription factor activity"/>
    <property type="evidence" value="ECO:0007669"/>
    <property type="project" value="InterPro"/>
</dbReference>
<keyword evidence="5" id="KW-0238">DNA-binding</keyword>
<keyword evidence="9" id="KW-1185">Reference proteome</keyword>
<dbReference type="PATRIC" id="fig|433924.3.peg.1581"/>